<evidence type="ECO:0000256" key="8">
    <source>
        <dbReference type="SAM" id="Coils"/>
    </source>
</evidence>
<accession>A0A1D1VUW2</accession>
<organism evidence="10 11">
    <name type="scientific">Ramazzottius varieornatus</name>
    <name type="common">Water bear</name>
    <name type="synonym">Tardigrade</name>
    <dbReference type="NCBI Taxonomy" id="947166"/>
    <lineage>
        <taxon>Eukaryota</taxon>
        <taxon>Metazoa</taxon>
        <taxon>Ecdysozoa</taxon>
        <taxon>Tardigrada</taxon>
        <taxon>Eutardigrada</taxon>
        <taxon>Parachela</taxon>
        <taxon>Hypsibioidea</taxon>
        <taxon>Ramazzottiidae</taxon>
        <taxon>Ramazzottius</taxon>
    </lineage>
</organism>
<sequence>MPRTITAPLDKKKDLYRILNRDQCRDLRVRRDNLDPVGELTEDEWRTIKTLADTSDIRQRREEEKTKNEERQQMEDNYIRRKSEFERIEAEQDYDPIEDEVKREKAEVSRELRSQVELETLENDDVVRYFNDSLNGALVRAVRDRQVLKKEQTKQLAEQEEFRVDNACQKDSNLGFAIGQQLEDHRKDEDVRYGALLRDQLRCKEEERMITRDTENAEGRRALQYARRLQQEEAEQEVRLKKEKKEITKTLLAENDKALSYKKERRMHELRMDYARAQVNKQKMADEDRKLMEKKMEKKRKDIQYAEELSRQKRSTDLKAVEDEKRAQRAIFQSDRDWRLKETAKAIRQVRETEELKKIIDYQKELKLRKNAFDLEEDRQTFNQTQKQLVAEATKAETEKKVLLNRRRADADELRKQIVQREKERWGKVQADWEVGRKLRQEMKAHDMKVQSYMNQKMSQAEAANIPHSYMVDVLRHMTVNGYLPKPESPFQHLRNRDQVTKLIRHFS</sequence>
<evidence type="ECO:0000259" key="9">
    <source>
        <dbReference type="Pfam" id="PF13868"/>
    </source>
</evidence>
<name>A0A1D1VUW2_RAMVA</name>
<dbReference type="InterPro" id="IPR043597">
    <property type="entry name" value="TPH_dom"/>
</dbReference>
<evidence type="ECO:0000256" key="4">
    <source>
        <dbReference type="ARBA" id="ARBA00023069"/>
    </source>
</evidence>
<keyword evidence="11" id="KW-1185">Reference proteome</keyword>
<keyword evidence="5" id="KW-0966">Cell projection</keyword>
<feature type="coiled-coil region" evidence="8">
    <location>
        <begin position="57"/>
        <end position="91"/>
    </location>
</feature>
<keyword evidence="2" id="KW-0282">Flagellum</keyword>
<protein>
    <recommendedName>
        <fullName evidence="7">Cilia- and flagella-associated protein 45</fullName>
    </recommendedName>
</protein>
<evidence type="ECO:0000256" key="5">
    <source>
        <dbReference type="ARBA" id="ARBA00023273"/>
    </source>
</evidence>
<evidence type="ECO:0000256" key="2">
    <source>
        <dbReference type="ARBA" id="ARBA00022846"/>
    </source>
</evidence>
<evidence type="ECO:0000256" key="3">
    <source>
        <dbReference type="ARBA" id="ARBA00023054"/>
    </source>
</evidence>
<dbReference type="OrthoDB" id="1902038at2759"/>
<keyword evidence="3 8" id="KW-0175">Coiled coil</keyword>
<dbReference type="PANTHER" id="PTHR15504:SF0">
    <property type="entry name" value="CILIA- AND FLAGELLA-ASSOCIATED PROTEIN 45"/>
    <property type="match status" value="1"/>
</dbReference>
<comment type="similarity">
    <text evidence="6">Belongs to the CFAP45 family.</text>
</comment>
<dbReference type="PANTHER" id="PTHR15504">
    <property type="entry name" value="NASOPHARYNGEAL EPITHELIUM SPECIFIC PROTEIN 1"/>
    <property type="match status" value="1"/>
</dbReference>
<dbReference type="InterPro" id="IPR033253">
    <property type="entry name" value="CFAP45"/>
</dbReference>
<dbReference type="Pfam" id="PF13868">
    <property type="entry name" value="TPH"/>
    <property type="match status" value="1"/>
</dbReference>
<feature type="domain" description="Trichohyalin-plectin-homology" evidence="9">
    <location>
        <begin position="121"/>
        <end position="466"/>
    </location>
</feature>
<evidence type="ECO:0000256" key="1">
    <source>
        <dbReference type="ARBA" id="ARBA00004230"/>
    </source>
</evidence>
<gene>
    <name evidence="10" type="primary">RvY_12953-1</name>
    <name evidence="10" type="synonym">RvY_12953.1</name>
    <name evidence="10" type="ORF">RvY_12953</name>
</gene>
<comment type="caution">
    <text evidence="10">The sequence shown here is derived from an EMBL/GenBank/DDBJ whole genome shotgun (WGS) entry which is preliminary data.</text>
</comment>
<dbReference type="STRING" id="947166.A0A1D1VUW2"/>
<feature type="coiled-coil region" evidence="8">
    <location>
        <begin position="226"/>
        <end position="309"/>
    </location>
</feature>
<evidence type="ECO:0000256" key="6">
    <source>
        <dbReference type="ARBA" id="ARBA00034116"/>
    </source>
</evidence>
<proteinExistence type="inferred from homology"/>
<evidence type="ECO:0000256" key="7">
    <source>
        <dbReference type="ARBA" id="ARBA00034142"/>
    </source>
</evidence>
<dbReference type="EMBL" id="BDGG01000008">
    <property type="protein sequence ID" value="GAV02379.1"/>
    <property type="molecule type" value="Genomic_DNA"/>
</dbReference>
<dbReference type="GO" id="GO:0031514">
    <property type="term" value="C:motile cilium"/>
    <property type="evidence" value="ECO:0007669"/>
    <property type="project" value="UniProtKB-SubCell"/>
</dbReference>
<comment type="subcellular location">
    <subcellularLocation>
        <location evidence="1">Cell projection</location>
        <location evidence="1">Cilium</location>
        <location evidence="1">Flagellum</location>
    </subcellularLocation>
</comment>
<reference evidence="10 11" key="1">
    <citation type="journal article" date="2016" name="Nat. Commun.">
        <title>Extremotolerant tardigrade genome and improved radiotolerance of human cultured cells by tardigrade-unique protein.</title>
        <authorList>
            <person name="Hashimoto T."/>
            <person name="Horikawa D.D."/>
            <person name="Saito Y."/>
            <person name="Kuwahara H."/>
            <person name="Kozuka-Hata H."/>
            <person name="Shin-I T."/>
            <person name="Minakuchi Y."/>
            <person name="Ohishi K."/>
            <person name="Motoyama A."/>
            <person name="Aizu T."/>
            <person name="Enomoto A."/>
            <person name="Kondo K."/>
            <person name="Tanaka S."/>
            <person name="Hara Y."/>
            <person name="Koshikawa S."/>
            <person name="Sagara H."/>
            <person name="Miura T."/>
            <person name="Yokobori S."/>
            <person name="Miyagawa K."/>
            <person name="Suzuki Y."/>
            <person name="Kubo T."/>
            <person name="Oyama M."/>
            <person name="Kohara Y."/>
            <person name="Fujiyama A."/>
            <person name="Arakawa K."/>
            <person name="Katayama T."/>
            <person name="Toyoda A."/>
            <person name="Kunieda T."/>
        </authorList>
    </citation>
    <scope>NUCLEOTIDE SEQUENCE [LARGE SCALE GENOMIC DNA]</scope>
    <source>
        <strain evidence="10 11">YOKOZUNA-1</strain>
    </source>
</reference>
<dbReference type="AlphaFoldDB" id="A0A1D1VUW2"/>
<evidence type="ECO:0000313" key="10">
    <source>
        <dbReference type="EMBL" id="GAV02379.1"/>
    </source>
</evidence>
<evidence type="ECO:0000313" key="11">
    <source>
        <dbReference type="Proteomes" id="UP000186922"/>
    </source>
</evidence>
<dbReference type="Proteomes" id="UP000186922">
    <property type="component" value="Unassembled WGS sequence"/>
</dbReference>
<keyword evidence="4" id="KW-0969">Cilium</keyword>